<evidence type="ECO:0000256" key="1">
    <source>
        <dbReference type="ARBA" id="ARBA00004651"/>
    </source>
</evidence>
<feature type="transmembrane region" description="Helical" evidence="13">
    <location>
        <begin position="45"/>
        <end position="68"/>
    </location>
</feature>
<evidence type="ECO:0000256" key="8">
    <source>
        <dbReference type="ARBA" id="ARBA00023053"/>
    </source>
</evidence>
<evidence type="ECO:0000256" key="12">
    <source>
        <dbReference type="SAM" id="MobiDB-lite"/>
    </source>
</evidence>
<evidence type="ECO:0000256" key="4">
    <source>
        <dbReference type="ARBA" id="ARBA00022475"/>
    </source>
</evidence>
<evidence type="ECO:0000256" key="11">
    <source>
        <dbReference type="RuleBase" id="RU362091"/>
    </source>
</evidence>
<evidence type="ECO:0000256" key="6">
    <source>
        <dbReference type="ARBA" id="ARBA00022847"/>
    </source>
</evidence>
<dbReference type="PANTHER" id="PTHR48086">
    <property type="entry name" value="SODIUM/PROLINE SYMPORTER-RELATED"/>
    <property type="match status" value="1"/>
</dbReference>
<gene>
    <name evidence="14" type="ORF">EV139_0506</name>
</gene>
<keyword evidence="8" id="KW-0915">Sodium</keyword>
<feature type="transmembrane region" description="Helical" evidence="13">
    <location>
        <begin position="234"/>
        <end position="255"/>
    </location>
</feature>
<evidence type="ECO:0000256" key="5">
    <source>
        <dbReference type="ARBA" id="ARBA00022692"/>
    </source>
</evidence>
<dbReference type="PANTHER" id="PTHR48086:SF6">
    <property type="entry name" value="CATION_ACETATE SYMPORTER ACTP"/>
    <property type="match status" value="1"/>
</dbReference>
<evidence type="ECO:0000313" key="15">
    <source>
        <dbReference type="Proteomes" id="UP000291832"/>
    </source>
</evidence>
<feature type="transmembrane region" description="Helical" evidence="13">
    <location>
        <begin position="320"/>
        <end position="348"/>
    </location>
</feature>
<dbReference type="InterPro" id="IPR001734">
    <property type="entry name" value="Na/solute_symporter"/>
</dbReference>
<feature type="transmembrane region" description="Helical" evidence="13">
    <location>
        <begin position="118"/>
        <end position="143"/>
    </location>
</feature>
<feature type="transmembrane region" description="Helical" evidence="13">
    <location>
        <begin position="369"/>
        <end position="388"/>
    </location>
</feature>
<feature type="transmembrane region" description="Helical" evidence="13">
    <location>
        <begin position="149"/>
        <end position="168"/>
    </location>
</feature>
<dbReference type="GO" id="GO:0015293">
    <property type="term" value="F:symporter activity"/>
    <property type="evidence" value="ECO:0007669"/>
    <property type="project" value="UniProtKB-KW"/>
</dbReference>
<dbReference type="RefSeq" id="WP_130452720.1">
    <property type="nucleotide sequence ID" value="NZ_QYAG01000005.1"/>
</dbReference>
<dbReference type="Pfam" id="PF00474">
    <property type="entry name" value="SSF"/>
    <property type="match status" value="1"/>
</dbReference>
<keyword evidence="5 13" id="KW-0812">Transmembrane</keyword>
<dbReference type="AlphaFoldDB" id="A0A4Q7U8M1"/>
<dbReference type="GO" id="GO:0005886">
    <property type="term" value="C:plasma membrane"/>
    <property type="evidence" value="ECO:0007669"/>
    <property type="project" value="UniProtKB-SubCell"/>
</dbReference>
<dbReference type="GO" id="GO:0006847">
    <property type="term" value="P:plasma membrane acetate transport"/>
    <property type="evidence" value="ECO:0007669"/>
    <property type="project" value="TreeGrafter"/>
</dbReference>
<feature type="transmembrane region" description="Helical" evidence="13">
    <location>
        <begin position="394"/>
        <end position="418"/>
    </location>
</feature>
<dbReference type="Gene3D" id="1.20.1730.10">
    <property type="entry name" value="Sodium/glucose cotransporter"/>
    <property type="match status" value="1"/>
</dbReference>
<feature type="transmembrane region" description="Helical" evidence="13">
    <location>
        <begin position="460"/>
        <end position="477"/>
    </location>
</feature>
<comment type="similarity">
    <text evidence="2 11">Belongs to the sodium:solute symporter (SSF) (TC 2.A.21) family.</text>
</comment>
<dbReference type="InterPro" id="IPR038377">
    <property type="entry name" value="Na/Glc_symporter_sf"/>
</dbReference>
<dbReference type="GO" id="GO:0006811">
    <property type="term" value="P:monoatomic ion transport"/>
    <property type="evidence" value="ECO:0007669"/>
    <property type="project" value="UniProtKB-KW"/>
</dbReference>
<keyword evidence="7 13" id="KW-1133">Transmembrane helix</keyword>
<evidence type="ECO:0000256" key="7">
    <source>
        <dbReference type="ARBA" id="ARBA00022989"/>
    </source>
</evidence>
<keyword evidence="9" id="KW-0406">Ion transport</keyword>
<evidence type="ECO:0000313" key="14">
    <source>
        <dbReference type="EMBL" id="RZT68778.1"/>
    </source>
</evidence>
<feature type="transmembrane region" description="Helical" evidence="13">
    <location>
        <begin position="180"/>
        <end position="198"/>
    </location>
</feature>
<keyword evidence="10 13" id="KW-0472">Membrane</keyword>
<sequence>MDAVTIAIFVLLVAATLLITYLAAKRNRSAADHLVAGGRISGRQNGLAIAGDFISAASFLGVTGAIALSGFNGFYLAVFVPVAFVLALLLVAEPLRNLGKFTLADVLATRYPARNVRAMMATTSVVISLVYLVAQLVGAALLISLMFGLPYWAAVLAIGGLTTVYTLLGGMVATTWIQIVKTGILLICAAVLFVFVIGEFDFNPLRPFADVMVTLGDQFVAPHRGSGLQNFDQLSMTIGLVFGVLGLPHVMIRFLTVPNARQARSSAYTSIWVFFVFYAMVPVLGYAATLLVGADAITARNPGGNLAVMQLAEAVGGKTLLAIIAAVAFVTILAALSGLVIATSGAIAHDLYGQVLRRGNVTAAAQLRAARIATLATSIAGVAVAFAAERQNVAFLASLGMSIAAAANLPALMLTMYWKRMTSAAVVAGMSVGLGVSIAVILLSPIVWGETALLGFSNPALVAAPVALGTSLLVALSSRHNAGDAERASAAYSDMRAAAFGPQRASLVGGDGSSAAQQPAAVARSESVTNATPVTPREEL</sequence>
<evidence type="ECO:0000256" key="13">
    <source>
        <dbReference type="SAM" id="Phobius"/>
    </source>
</evidence>
<dbReference type="PROSITE" id="PS00456">
    <property type="entry name" value="NA_SOLUT_SYMP_1"/>
    <property type="match status" value="1"/>
</dbReference>
<dbReference type="OrthoDB" id="9764416at2"/>
<protein>
    <submittedName>
        <fullName evidence="14">SSS family solute:Na+ symporter/cation/acetate symporter</fullName>
    </submittedName>
</protein>
<dbReference type="Proteomes" id="UP000291832">
    <property type="component" value="Unassembled WGS sequence"/>
</dbReference>
<organism evidence="14 15">
    <name type="scientific">Leucobacter luti</name>
    <dbReference type="NCBI Taxonomy" id="340320"/>
    <lineage>
        <taxon>Bacteria</taxon>
        <taxon>Bacillati</taxon>
        <taxon>Actinomycetota</taxon>
        <taxon>Actinomycetes</taxon>
        <taxon>Micrococcales</taxon>
        <taxon>Microbacteriaceae</taxon>
        <taxon>Leucobacter</taxon>
    </lineage>
</organism>
<proteinExistence type="inferred from homology"/>
<keyword evidence="4" id="KW-1003">Cell membrane</keyword>
<feature type="region of interest" description="Disordered" evidence="12">
    <location>
        <begin position="507"/>
        <end position="540"/>
    </location>
</feature>
<evidence type="ECO:0000256" key="9">
    <source>
        <dbReference type="ARBA" id="ARBA00023065"/>
    </source>
</evidence>
<evidence type="ECO:0000256" key="3">
    <source>
        <dbReference type="ARBA" id="ARBA00022448"/>
    </source>
</evidence>
<comment type="caution">
    <text evidence="14">The sequence shown here is derived from an EMBL/GenBank/DDBJ whole genome shotgun (WGS) entry which is preliminary data.</text>
</comment>
<reference evidence="14 15" key="1">
    <citation type="journal article" date="2015" name="Stand. Genomic Sci.">
        <title>Genomic Encyclopedia of Bacterial and Archaeal Type Strains, Phase III: the genomes of soil and plant-associated and newly described type strains.</title>
        <authorList>
            <person name="Whitman W.B."/>
            <person name="Woyke T."/>
            <person name="Klenk H.P."/>
            <person name="Zhou Y."/>
            <person name="Lilburn T.G."/>
            <person name="Beck B.J."/>
            <person name="De Vos P."/>
            <person name="Vandamme P."/>
            <person name="Eisen J.A."/>
            <person name="Garrity G."/>
            <person name="Hugenholtz P."/>
            <person name="Kyrpides N.C."/>
        </authorList>
    </citation>
    <scope>NUCLEOTIDE SEQUENCE [LARGE SCALE GENOMIC DNA]</scope>
    <source>
        <strain evidence="14 15">RF6</strain>
    </source>
</reference>
<dbReference type="InterPro" id="IPR018212">
    <property type="entry name" value="Na/solute_symporter_CS"/>
</dbReference>
<dbReference type="NCBIfam" id="TIGR00813">
    <property type="entry name" value="sss"/>
    <property type="match status" value="1"/>
</dbReference>
<feature type="transmembrane region" description="Helical" evidence="13">
    <location>
        <begin position="425"/>
        <end position="448"/>
    </location>
</feature>
<comment type="subcellular location">
    <subcellularLocation>
        <location evidence="1">Cell membrane</location>
        <topology evidence="1">Multi-pass membrane protein</topology>
    </subcellularLocation>
</comment>
<name>A0A4Q7U8M1_9MICO</name>
<keyword evidence="15" id="KW-1185">Reference proteome</keyword>
<keyword evidence="3" id="KW-0813">Transport</keyword>
<accession>A0A4Q7U8M1</accession>
<dbReference type="EMBL" id="SHKI01000002">
    <property type="protein sequence ID" value="RZT68778.1"/>
    <property type="molecule type" value="Genomic_DNA"/>
</dbReference>
<evidence type="ECO:0000256" key="10">
    <source>
        <dbReference type="ARBA" id="ARBA00023136"/>
    </source>
</evidence>
<feature type="transmembrane region" description="Helical" evidence="13">
    <location>
        <begin position="6"/>
        <end position="24"/>
    </location>
</feature>
<dbReference type="CDD" id="cd11480">
    <property type="entry name" value="SLC5sbd_u4"/>
    <property type="match status" value="1"/>
</dbReference>
<keyword evidence="6" id="KW-0769">Symport</keyword>
<dbReference type="PROSITE" id="PS50283">
    <property type="entry name" value="NA_SOLUT_SYMP_3"/>
    <property type="match status" value="1"/>
</dbReference>
<evidence type="ECO:0000256" key="2">
    <source>
        <dbReference type="ARBA" id="ARBA00006434"/>
    </source>
</evidence>
<dbReference type="GO" id="GO:0015123">
    <property type="term" value="F:acetate transmembrane transporter activity"/>
    <property type="evidence" value="ECO:0007669"/>
    <property type="project" value="TreeGrafter"/>
</dbReference>
<feature type="transmembrane region" description="Helical" evidence="13">
    <location>
        <begin position="74"/>
        <end position="92"/>
    </location>
</feature>
<feature type="transmembrane region" description="Helical" evidence="13">
    <location>
        <begin position="267"/>
        <end position="288"/>
    </location>
</feature>
<dbReference type="InterPro" id="IPR050277">
    <property type="entry name" value="Sodium:Solute_Symporter"/>
</dbReference>